<evidence type="ECO:0000313" key="3">
    <source>
        <dbReference type="EMBL" id="MBL0686088.1"/>
    </source>
</evidence>
<dbReference type="PANTHER" id="PTHR43022:SF1">
    <property type="entry name" value="PROTEIN SMF"/>
    <property type="match status" value="1"/>
</dbReference>
<evidence type="ECO:0000256" key="1">
    <source>
        <dbReference type="ARBA" id="ARBA00006525"/>
    </source>
</evidence>
<dbReference type="PANTHER" id="PTHR43022">
    <property type="entry name" value="PROTEIN SMF"/>
    <property type="match status" value="1"/>
</dbReference>
<dbReference type="Proteomes" id="UP000651057">
    <property type="component" value="Unassembled WGS sequence"/>
</dbReference>
<evidence type="ECO:0000313" key="4">
    <source>
        <dbReference type="Proteomes" id="UP000651057"/>
    </source>
</evidence>
<comment type="caution">
    <text evidence="3">The sequence shown here is derived from an EMBL/GenBank/DDBJ whole genome shotgun (WGS) entry which is preliminary data.</text>
</comment>
<name>A0A936ZWR1_9FLAO</name>
<protein>
    <submittedName>
        <fullName evidence="3">DNA-protecting protein DprA</fullName>
    </submittedName>
</protein>
<evidence type="ECO:0000259" key="2">
    <source>
        <dbReference type="Pfam" id="PF02481"/>
    </source>
</evidence>
<feature type="domain" description="Smf/DprA SLOG" evidence="2">
    <location>
        <begin position="11"/>
        <end position="212"/>
    </location>
</feature>
<sequence>MEISNYQEFRSYLTEVELKNSPEELFTEGDFSLLYEGRRVAVVGSRKVSPQGIKRAQVITKKLVEKGIIVVSGLAQGVDTVAHTTAIREQGKTIAVLGTPLDKVYPKENKELLDLIKKDHLAISQFPLNYPSRPANFPIRNRTMALISDATIIIEASEKSGTRHQGWEALRLGRSVLLLENIVSDSSLTWPKEMLDYGAQVLTRENFDSILSDLPFVTSKSDYAF</sequence>
<dbReference type="GO" id="GO:0009294">
    <property type="term" value="P:DNA-mediated transformation"/>
    <property type="evidence" value="ECO:0007669"/>
    <property type="project" value="InterPro"/>
</dbReference>
<reference evidence="3" key="1">
    <citation type="submission" date="2021-01" db="EMBL/GenBank/DDBJ databases">
        <authorList>
            <person name="Zhong Y.L."/>
        </authorList>
    </citation>
    <scope>NUCLEOTIDE SEQUENCE</scope>
    <source>
        <strain evidence="3">KCTC 23302</strain>
    </source>
</reference>
<dbReference type="AlphaFoldDB" id="A0A936ZWR1"/>
<accession>A0A936ZWR1</accession>
<dbReference type="SUPFAM" id="SSF102405">
    <property type="entry name" value="MCP/YpsA-like"/>
    <property type="match status" value="1"/>
</dbReference>
<comment type="similarity">
    <text evidence="1">Belongs to the DprA/Smf family.</text>
</comment>
<dbReference type="EMBL" id="JAERQJ010000017">
    <property type="protein sequence ID" value="MBL0686088.1"/>
    <property type="molecule type" value="Genomic_DNA"/>
</dbReference>
<dbReference type="Pfam" id="PF02481">
    <property type="entry name" value="DNA_processg_A"/>
    <property type="match status" value="1"/>
</dbReference>
<organism evidence="3 4">
    <name type="scientific">Aquimarina mytili</name>
    <dbReference type="NCBI Taxonomy" id="874423"/>
    <lineage>
        <taxon>Bacteria</taxon>
        <taxon>Pseudomonadati</taxon>
        <taxon>Bacteroidota</taxon>
        <taxon>Flavobacteriia</taxon>
        <taxon>Flavobacteriales</taxon>
        <taxon>Flavobacteriaceae</taxon>
        <taxon>Aquimarina</taxon>
    </lineage>
</organism>
<dbReference type="RefSeq" id="WP_201924642.1">
    <property type="nucleotide sequence ID" value="NZ_BAABAX010000013.1"/>
</dbReference>
<dbReference type="InterPro" id="IPR003488">
    <property type="entry name" value="DprA"/>
</dbReference>
<gene>
    <name evidence="3" type="ORF">JJQ60_21350</name>
</gene>
<proteinExistence type="inferred from homology"/>
<dbReference type="InterPro" id="IPR057666">
    <property type="entry name" value="DrpA_SLOG"/>
</dbReference>
<dbReference type="Gene3D" id="3.40.50.450">
    <property type="match status" value="1"/>
</dbReference>
<keyword evidence="4" id="KW-1185">Reference proteome</keyword>